<dbReference type="AlphaFoldDB" id="A0A7S4BGA5"/>
<evidence type="ECO:0000313" key="2">
    <source>
        <dbReference type="EMBL" id="CAE0764983.1"/>
    </source>
</evidence>
<feature type="region of interest" description="Disordered" evidence="1">
    <location>
        <begin position="1"/>
        <end position="29"/>
    </location>
</feature>
<accession>A0A7S4BGA5</accession>
<gene>
    <name evidence="2" type="ORF">PCAR00345_LOCUS17595</name>
</gene>
<reference evidence="2" key="1">
    <citation type="submission" date="2021-01" db="EMBL/GenBank/DDBJ databases">
        <authorList>
            <person name="Corre E."/>
            <person name="Pelletier E."/>
            <person name="Niang G."/>
            <person name="Scheremetjew M."/>
            <person name="Finn R."/>
            <person name="Kale V."/>
            <person name="Holt S."/>
            <person name="Cochrane G."/>
            <person name="Meng A."/>
            <person name="Brown T."/>
            <person name="Cohen L."/>
        </authorList>
    </citation>
    <scope>NUCLEOTIDE SEQUENCE</scope>
    <source>
        <strain evidence="2">CCMP645</strain>
    </source>
</reference>
<proteinExistence type="predicted"/>
<protein>
    <submittedName>
        <fullName evidence="2">Uncharacterized protein</fullName>
    </submittedName>
</protein>
<evidence type="ECO:0000256" key="1">
    <source>
        <dbReference type="SAM" id="MobiDB-lite"/>
    </source>
</evidence>
<dbReference type="EMBL" id="HBIZ01027732">
    <property type="protein sequence ID" value="CAE0764983.1"/>
    <property type="molecule type" value="Transcribed_RNA"/>
</dbReference>
<organism evidence="2">
    <name type="scientific">Chrysotila carterae</name>
    <name type="common">Marine alga</name>
    <name type="synonym">Syracosphaera carterae</name>
    <dbReference type="NCBI Taxonomy" id="13221"/>
    <lineage>
        <taxon>Eukaryota</taxon>
        <taxon>Haptista</taxon>
        <taxon>Haptophyta</taxon>
        <taxon>Prymnesiophyceae</taxon>
        <taxon>Isochrysidales</taxon>
        <taxon>Isochrysidaceae</taxon>
        <taxon>Chrysotila</taxon>
    </lineage>
</organism>
<sequence length="408" mass="45476">MSSIGNASSAKARRAQLPRRLESESTNPRKAARSAALKFRSFSEQLYCSGAEAGICAPFGSQSFSAGECYWHKQVSDGKWVPVNAAEVVDSTVDNGKMKARFKYDRWDPLLFPDVAGTGYRYFGREEAARCLRHKHIMVAGDSTARDTFYTLMNVAGRPIMHGIMNDSRKYWGGYSPATPDSSGGQDVFGRCMGDHTHQKTCIRDLRFPERGGEDTRFTFHFLTQSNSTWETSTASEVLSKHAPNAAFVACPFYEWFRPDAYNYNLTREQRARQSNKVGPQHLEAIGKSCSDYMDRVIVRPHGLKTRLFTLGPPPLPGWTRDAAGVDVEKKIFRSIHKGLGLRCEKSDDAGGYELLSTRGITPIDRYAVVGARRRDAVHPYFNAQFAIVQLMLNHLCPLGGTTTAFGT</sequence>
<name>A0A7S4BGA5_CHRCT</name>